<accession>K0T7Q0</accession>
<feature type="region of interest" description="Disordered" evidence="1">
    <location>
        <begin position="65"/>
        <end position="116"/>
    </location>
</feature>
<comment type="caution">
    <text evidence="3">The sequence shown here is derived from an EMBL/GenBank/DDBJ whole genome shotgun (WGS) entry which is preliminary data.</text>
</comment>
<gene>
    <name evidence="3" type="ORF">THAOC_04745</name>
</gene>
<evidence type="ECO:0000256" key="1">
    <source>
        <dbReference type="SAM" id="MobiDB-lite"/>
    </source>
</evidence>
<sequence length="446" mass="49488">MSAAPRSGRGRGEGIIWEGEGRDEGRIKSSFRPGPHQQRMRGRHELFLGSLPTLSLLSLSFPASSSSFTLGNTRARSRSPLHLSSKDDDWLGNTRARSRSPLHLSSKDDDWNLGDEDDSRLDEMRQILESSWNGEAMGQGKAAEACSQAVANAMRQNRNVLMVDLRLPSFDTTEGPRAYDSFGVYDFCSHLSRHLKQLSLVTKTLILFRNDLEVKHIEQEKLIRGDGDSDDLNDTANPGRQLQNDVDDFRDQLMANWDDESANPVPSVAPSGEPTPLASDNSSHRLGSMIGEAEISPGPDQFDQTIQAVDQHALLQGEEDALIIVAPYDTTDTVALRRTLARYGNTRTIIIVNSRIELLPRELDNAVMCYGILPLIARRGHNDPDAGLKAVVLKRYPDPWTVYVDVDDDGFYEAKGGPVPPVDSSDKQFPSPEWIALKVQAFLQKQ</sequence>
<dbReference type="AlphaFoldDB" id="K0T7Q0"/>
<reference evidence="3 4" key="1">
    <citation type="journal article" date="2012" name="Genome Biol.">
        <title>Genome and low-iron response of an oceanic diatom adapted to chronic iron limitation.</title>
        <authorList>
            <person name="Lommer M."/>
            <person name="Specht M."/>
            <person name="Roy A.S."/>
            <person name="Kraemer L."/>
            <person name="Andreson R."/>
            <person name="Gutowska M.A."/>
            <person name="Wolf J."/>
            <person name="Bergner S.V."/>
            <person name="Schilhabel M.B."/>
            <person name="Klostermeier U.C."/>
            <person name="Beiko R.G."/>
            <person name="Rosenstiel P."/>
            <person name="Hippler M."/>
            <person name="Laroche J."/>
        </authorList>
    </citation>
    <scope>NUCLEOTIDE SEQUENCE [LARGE SCALE GENOMIC DNA]</scope>
    <source>
        <strain evidence="3 4">CCMP1005</strain>
    </source>
</reference>
<dbReference type="OrthoDB" id="46522at2759"/>
<feature type="region of interest" description="Disordered" evidence="1">
    <location>
        <begin position="1"/>
        <end position="40"/>
    </location>
</feature>
<evidence type="ECO:0000313" key="4">
    <source>
        <dbReference type="Proteomes" id="UP000266841"/>
    </source>
</evidence>
<feature type="region of interest" description="Disordered" evidence="1">
    <location>
        <begin position="225"/>
        <end position="245"/>
    </location>
</feature>
<dbReference type="OMA" id="FPSPEWI"/>
<dbReference type="Pfam" id="PF09353">
    <property type="entry name" value="DUF1995"/>
    <property type="match status" value="1"/>
</dbReference>
<organism evidence="3 4">
    <name type="scientific">Thalassiosira oceanica</name>
    <name type="common">Marine diatom</name>
    <dbReference type="NCBI Taxonomy" id="159749"/>
    <lineage>
        <taxon>Eukaryota</taxon>
        <taxon>Sar</taxon>
        <taxon>Stramenopiles</taxon>
        <taxon>Ochrophyta</taxon>
        <taxon>Bacillariophyta</taxon>
        <taxon>Coscinodiscophyceae</taxon>
        <taxon>Thalassiosirophycidae</taxon>
        <taxon>Thalassiosirales</taxon>
        <taxon>Thalassiosiraceae</taxon>
        <taxon>Thalassiosira</taxon>
    </lineage>
</organism>
<evidence type="ECO:0000313" key="3">
    <source>
        <dbReference type="EMBL" id="EJK73620.1"/>
    </source>
</evidence>
<evidence type="ECO:0000259" key="2">
    <source>
        <dbReference type="Pfam" id="PF09353"/>
    </source>
</evidence>
<protein>
    <recommendedName>
        <fullName evidence="2">DUF1995 domain-containing protein</fullName>
    </recommendedName>
</protein>
<name>K0T7Q0_THAOC</name>
<feature type="region of interest" description="Disordered" evidence="1">
    <location>
        <begin position="259"/>
        <end position="284"/>
    </location>
</feature>
<dbReference type="eggNOG" id="ENOG502SQ0P">
    <property type="taxonomic scope" value="Eukaryota"/>
</dbReference>
<keyword evidence="4" id="KW-1185">Reference proteome</keyword>
<dbReference type="Proteomes" id="UP000266841">
    <property type="component" value="Unassembled WGS sequence"/>
</dbReference>
<feature type="compositionally biased region" description="Polar residues" evidence="1">
    <location>
        <begin position="234"/>
        <end position="244"/>
    </location>
</feature>
<proteinExistence type="predicted"/>
<feature type="domain" description="DUF1995" evidence="2">
    <location>
        <begin position="142"/>
        <end position="412"/>
    </location>
</feature>
<dbReference type="InterPro" id="IPR018962">
    <property type="entry name" value="DUF1995"/>
</dbReference>
<dbReference type="EMBL" id="AGNL01004346">
    <property type="protein sequence ID" value="EJK73620.1"/>
    <property type="molecule type" value="Genomic_DNA"/>
</dbReference>